<evidence type="ECO:0000256" key="1">
    <source>
        <dbReference type="SAM" id="Phobius"/>
    </source>
</evidence>
<keyword evidence="1" id="KW-0472">Membrane</keyword>
<protein>
    <submittedName>
        <fullName evidence="2">Uncharacterized protein</fullName>
    </submittedName>
</protein>
<accession>A0A1S8CV29</accession>
<evidence type="ECO:0000313" key="3">
    <source>
        <dbReference type="Proteomes" id="UP000192132"/>
    </source>
</evidence>
<dbReference type="Proteomes" id="UP000192132">
    <property type="component" value="Unassembled WGS sequence"/>
</dbReference>
<keyword evidence="3" id="KW-1185">Reference proteome</keyword>
<keyword evidence="1" id="KW-1133">Transmembrane helix</keyword>
<sequence length="72" mass="7952">MPAIPADTNPEVFERLFVLLLAVSETATQAPIEAFQTTLYILFILVPLQVVCISKIKKTSFSKGILNKICVN</sequence>
<dbReference type="AlphaFoldDB" id="A0A1S8CV29"/>
<keyword evidence="1" id="KW-0812">Transmembrane</keyword>
<comment type="caution">
    <text evidence="2">The sequence shown here is derived from an EMBL/GenBank/DDBJ whole genome shotgun (WGS) entry which is preliminary data.</text>
</comment>
<gene>
    <name evidence="2" type="ORF">BKE30_07190</name>
</gene>
<dbReference type="EMBL" id="MLCN01000017">
    <property type="protein sequence ID" value="ONG40529.1"/>
    <property type="molecule type" value="Genomic_DNA"/>
</dbReference>
<feature type="transmembrane region" description="Helical" evidence="1">
    <location>
        <begin position="39"/>
        <end position="56"/>
    </location>
</feature>
<reference evidence="2 3" key="1">
    <citation type="submission" date="2016-10" db="EMBL/GenBank/DDBJ databases">
        <title>Draft Genome sequence of Alkanindiges sp. strain H1.</title>
        <authorList>
            <person name="Subhash Y."/>
            <person name="Lee S."/>
        </authorList>
    </citation>
    <scope>NUCLEOTIDE SEQUENCE [LARGE SCALE GENOMIC DNA]</scope>
    <source>
        <strain evidence="2 3">H1</strain>
    </source>
</reference>
<name>A0A1S8CV29_9GAMM</name>
<proteinExistence type="predicted"/>
<evidence type="ECO:0000313" key="2">
    <source>
        <dbReference type="EMBL" id="ONG40529.1"/>
    </source>
</evidence>
<dbReference type="STRING" id="1907941.BKE30_07190"/>
<organism evidence="2 3">
    <name type="scientific">Alkanindiges hydrocarboniclasticus</name>
    <dbReference type="NCBI Taxonomy" id="1907941"/>
    <lineage>
        <taxon>Bacteria</taxon>
        <taxon>Pseudomonadati</taxon>
        <taxon>Pseudomonadota</taxon>
        <taxon>Gammaproteobacteria</taxon>
        <taxon>Moraxellales</taxon>
        <taxon>Moraxellaceae</taxon>
        <taxon>Alkanindiges</taxon>
    </lineage>
</organism>